<protein>
    <submittedName>
        <fullName evidence="1">Uncharacterized protein</fullName>
    </submittedName>
</protein>
<organism evidence="1">
    <name type="scientific">Arundo donax</name>
    <name type="common">Giant reed</name>
    <name type="synonym">Donax arundinaceus</name>
    <dbReference type="NCBI Taxonomy" id="35708"/>
    <lineage>
        <taxon>Eukaryota</taxon>
        <taxon>Viridiplantae</taxon>
        <taxon>Streptophyta</taxon>
        <taxon>Embryophyta</taxon>
        <taxon>Tracheophyta</taxon>
        <taxon>Spermatophyta</taxon>
        <taxon>Magnoliopsida</taxon>
        <taxon>Liliopsida</taxon>
        <taxon>Poales</taxon>
        <taxon>Poaceae</taxon>
        <taxon>PACMAD clade</taxon>
        <taxon>Arundinoideae</taxon>
        <taxon>Arundineae</taxon>
        <taxon>Arundo</taxon>
    </lineage>
</organism>
<dbReference type="AlphaFoldDB" id="A0A0A9CYL0"/>
<reference evidence="1" key="1">
    <citation type="submission" date="2014-09" db="EMBL/GenBank/DDBJ databases">
        <authorList>
            <person name="Magalhaes I.L.F."/>
            <person name="Oliveira U."/>
            <person name="Santos F.R."/>
            <person name="Vidigal T.H.D.A."/>
            <person name="Brescovit A.D."/>
            <person name="Santos A.J."/>
        </authorList>
    </citation>
    <scope>NUCLEOTIDE SEQUENCE</scope>
    <source>
        <tissue evidence="1">Shoot tissue taken approximately 20 cm above the soil surface</tissue>
    </source>
</reference>
<name>A0A0A9CYL0_ARUDO</name>
<reference evidence="1" key="2">
    <citation type="journal article" date="2015" name="Data Brief">
        <title>Shoot transcriptome of the giant reed, Arundo donax.</title>
        <authorList>
            <person name="Barrero R.A."/>
            <person name="Guerrero F.D."/>
            <person name="Moolhuijzen P."/>
            <person name="Goolsby J.A."/>
            <person name="Tidwell J."/>
            <person name="Bellgard S.E."/>
            <person name="Bellgard M.I."/>
        </authorList>
    </citation>
    <scope>NUCLEOTIDE SEQUENCE</scope>
    <source>
        <tissue evidence="1">Shoot tissue taken approximately 20 cm above the soil surface</tissue>
    </source>
</reference>
<accession>A0A0A9CYL0</accession>
<sequence length="45" mass="5540">MIRVRRYWYFQIFRFWKGCCLHSFLDCNFGAYNCMCLSLSLYGLL</sequence>
<evidence type="ECO:0000313" key="1">
    <source>
        <dbReference type="EMBL" id="JAD80646.1"/>
    </source>
</evidence>
<dbReference type="EMBL" id="GBRH01217249">
    <property type="protein sequence ID" value="JAD80646.1"/>
    <property type="molecule type" value="Transcribed_RNA"/>
</dbReference>
<proteinExistence type="predicted"/>